<dbReference type="OrthoDB" id="264195at2"/>
<dbReference type="SUPFAM" id="SSF160631">
    <property type="entry name" value="SMI1/KNR4-like"/>
    <property type="match status" value="1"/>
</dbReference>
<proteinExistence type="predicted"/>
<organism evidence="1 2">
    <name type="scientific">Enterococcus quebecensis</name>
    <dbReference type="NCBI Taxonomy" id="903983"/>
    <lineage>
        <taxon>Bacteria</taxon>
        <taxon>Bacillati</taxon>
        <taxon>Bacillota</taxon>
        <taxon>Bacilli</taxon>
        <taxon>Lactobacillales</taxon>
        <taxon>Enterococcaceae</taxon>
        <taxon>Enterococcus</taxon>
    </lineage>
</organism>
<protein>
    <recommendedName>
        <fullName evidence="3">SMI1/KNR4 family protein</fullName>
    </recommendedName>
</protein>
<comment type="caution">
    <text evidence="1">The sequence shown here is derived from an EMBL/GenBank/DDBJ whole genome shotgun (WGS) entry which is preliminary data.</text>
</comment>
<dbReference type="PATRIC" id="fig|903983.4.peg.50"/>
<evidence type="ECO:0000313" key="1">
    <source>
        <dbReference type="EMBL" id="OEG19367.1"/>
    </source>
</evidence>
<name>A0A1E5H2Z1_9ENTE</name>
<evidence type="ECO:0000313" key="2">
    <source>
        <dbReference type="Proteomes" id="UP000094764"/>
    </source>
</evidence>
<dbReference type="InterPro" id="IPR037883">
    <property type="entry name" value="Knr4/Smi1-like_sf"/>
</dbReference>
<dbReference type="Proteomes" id="UP000094764">
    <property type="component" value="Unassembled WGS sequence"/>
</dbReference>
<dbReference type="PANTHER" id="PTHR32011">
    <property type="entry name" value="OS08G0472400 PROTEIN"/>
    <property type="match status" value="1"/>
</dbReference>
<reference evidence="2" key="1">
    <citation type="submission" date="2016-09" db="EMBL/GenBank/DDBJ databases">
        <authorList>
            <person name="Gulvik C.A."/>
        </authorList>
    </citation>
    <scope>NUCLEOTIDE SEQUENCE [LARGE SCALE GENOMIC DNA]</scope>
    <source>
        <strain evidence="2">LMG 26306</strain>
    </source>
</reference>
<dbReference type="PANTHER" id="PTHR32011:SF2">
    <property type="entry name" value="OS08G0472400 PROTEIN"/>
    <property type="match status" value="1"/>
</dbReference>
<dbReference type="STRING" id="903983.BCR23_01385"/>
<sequence>MEKWSELISSLRAKGVDFEIGMDNEEIEKIEKIYKIRFPLALKEFYSYGLPVSYSFVNWRDLSKENIENNKLRIQAPVKGIKESLNDVDWNEEYWEKEPKDTEERNKKILEHLNQAPRLIPIYSHRYISELELTPNPVISVVGSDIIYYGETLFSYLQYEFKLKEKKVEYYKKKKNFIPFWSEIM</sequence>
<accession>A0A1E5H2Z1</accession>
<dbReference type="EMBL" id="MIKB01000001">
    <property type="protein sequence ID" value="OEG19367.1"/>
    <property type="molecule type" value="Genomic_DNA"/>
</dbReference>
<dbReference type="RefSeq" id="WP_069633707.1">
    <property type="nucleotide sequence ID" value="NZ_JXKZ01000001.1"/>
</dbReference>
<keyword evidence="2" id="KW-1185">Reference proteome</keyword>
<dbReference type="AlphaFoldDB" id="A0A1E5H2Z1"/>
<gene>
    <name evidence="1" type="ORF">BCR23_01385</name>
</gene>
<evidence type="ECO:0008006" key="3">
    <source>
        <dbReference type="Google" id="ProtNLM"/>
    </source>
</evidence>